<dbReference type="CDD" id="cd16936">
    <property type="entry name" value="HATPase_RsbW-like"/>
    <property type="match status" value="1"/>
</dbReference>
<dbReference type="EMBL" id="BMMP01000019">
    <property type="protein sequence ID" value="GGO56233.1"/>
    <property type="molecule type" value="Genomic_DNA"/>
</dbReference>
<dbReference type="GO" id="GO:0005524">
    <property type="term" value="F:ATP binding"/>
    <property type="evidence" value="ECO:0007669"/>
    <property type="project" value="UniProtKB-KW"/>
</dbReference>
<dbReference type="Gene3D" id="3.30.565.10">
    <property type="entry name" value="Histidine kinase-like ATPase, C-terminal domain"/>
    <property type="match status" value="1"/>
</dbReference>
<dbReference type="SUPFAM" id="SSF55874">
    <property type="entry name" value="ATPase domain of HSP90 chaperone/DNA topoisomerase II/histidine kinase"/>
    <property type="match status" value="1"/>
</dbReference>
<dbReference type="RefSeq" id="WP_189039395.1">
    <property type="nucleotide sequence ID" value="NZ_BMMP01000019.1"/>
</dbReference>
<dbReference type="Proteomes" id="UP000631535">
    <property type="component" value="Unassembled WGS sequence"/>
</dbReference>
<proteinExistence type="predicted"/>
<dbReference type="InterPro" id="IPR036890">
    <property type="entry name" value="HATPase_C_sf"/>
</dbReference>
<dbReference type="InterPro" id="IPR003594">
    <property type="entry name" value="HATPase_dom"/>
</dbReference>
<evidence type="ECO:0000256" key="1">
    <source>
        <dbReference type="ARBA" id="ARBA00022527"/>
    </source>
</evidence>
<gene>
    <name evidence="3" type="ORF">GCM10012287_49350</name>
</gene>
<name>A0ABQ2MP76_9ACTN</name>
<evidence type="ECO:0000259" key="2">
    <source>
        <dbReference type="Pfam" id="PF13581"/>
    </source>
</evidence>
<sequence>MKSSEVRELPLRAAGLAPLEPVTLATAERFRSIMLVAESPEAARVARQAGREVVRDWELPLSACDVELCVSELVGNAVHHATPDGRLTAFGGKRHVAVAFRAWSHWLFVEVSDEDSTPPMLPIGELLEPDLSLLESDDVLPDSGRGLFLVQSVADAVWWAPRHTGGKSVFCRFDVNEAA</sequence>
<keyword evidence="1" id="KW-0418">Kinase</keyword>
<dbReference type="PANTHER" id="PTHR35526:SF3">
    <property type="entry name" value="ANTI-SIGMA-F FACTOR RSBW"/>
    <property type="match status" value="1"/>
</dbReference>
<comment type="caution">
    <text evidence="3">The sequence shown here is derived from an EMBL/GenBank/DDBJ whole genome shotgun (WGS) entry which is preliminary data.</text>
</comment>
<evidence type="ECO:0000313" key="4">
    <source>
        <dbReference type="Proteomes" id="UP000631535"/>
    </source>
</evidence>
<dbReference type="InterPro" id="IPR050267">
    <property type="entry name" value="Anti-sigma-factor_SerPK"/>
</dbReference>
<reference evidence="4" key="1">
    <citation type="journal article" date="2019" name="Int. J. Syst. Evol. Microbiol.">
        <title>The Global Catalogue of Microorganisms (GCM) 10K type strain sequencing project: providing services to taxonomists for standard genome sequencing and annotation.</title>
        <authorList>
            <consortium name="The Broad Institute Genomics Platform"/>
            <consortium name="The Broad Institute Genome Sequencing Center for Infectious Disease"/>
            <person name="Wu L."/>
            <person name="Ma J."/>
        </authorList>
    </citation>
    <scope>NUCLEOTIDE SEQUENCE [LARGE SCALE GENOMIC DNA]</scope>
    <source>
        <strain evidence="4">CGMCC 4.7178</strain>
    </source>
</reference>
<keyword evidence="1" id="KW-0808">Transferase</keyword>
<keyword evidence="1" id="KW-0723">Serine/threonine-protein kinase</keyword>
<keyword evidence="3" id="KW-0547">Nucleotide-binding</keyword>
<organism evidence="3 4">
    <name type="scientific">Streptomyces daqingensis</name>
    <dbReference type="NCBI Taxonomy" id="1472640"/>
    <lineage>
        <taxon>Bacteria</taxon>
        <taxon>Bacillati</taxon>
        <taxon>Actinomycetota</taxon>
        <taxon>Actinomycetes</taxon>
        <taxon>Kitasatosporales</taxon>
        <taxon>Streptomycetaceae</taxon>
        <taxon>Streptomyces</taxon>
    </lineage>
</organism>
<keyword evidence="3" id="KW-0067">ATP-binding</keyword>
<accession>A0ABQ2MP76</accession>
<dbReference type="Pfam" id="PF13581">
    <property type="entry name" value="HATPase_c_2"/>
    <property type="match status" value="1"/>
</dbReference>
<protein>
    <submittedName>
        <fullName evidence="3">ATP-binding protein</fullName>
    </submittedName>
</protein>
<feature type="domain" description="Histidine kinase/HSP90-like ATPase" evidence="2">
    <location>
        <begin position="38"/>
        <end position="166"/>
    </location>
</feature>
<evidence type="ECO:0000313" key="3">
    <source>
        <dbReference type="EMBL" id="GGO56233.1"/>
    </source>
</evidence>
<keyword evidence="4" id="KW-1185">Reference proteome</keyword>
<dbReference type="PANTHER" id="PTHR35526">
    <property type="entry name" value="ANTI-SIGMA-F FACTOR RSBW-RELATED"/>
    <property type="match status" value="1"/>
</dbReference>